<comment type="caution">
    <text evidence="3">The sequence shown here is derived from an EMBL/GenBank/DDBJ whole genome shotgun (WGS) entry which is preliminary data.</text>
</comment>
<dbReference type="RefSeq" id="WP_067692108.1">
    <property type="nucleotide sequence ID" value="NZ_LLZH01000145.1"/>
</dbReference>
<dbReference type="Gene3D" id="3.60.40.10">
    <property type="entry name" value="PPM-type phosphatase domain"/>
    <property type="match status" value="1"/>
</dbReference>
<dbReference type="PANTHER" id="PTHR43156">
    <property type="entry name" value="STAGE II SPORULATION PROTEIN E-RELATED"/>
    <property type="match status" value="1"/>
</dbReference>
<dbReference type="GO" id="GO:0016791">
    <property type="term" value="F:phosphatase activity"/>
    <property type="evidence" value="ECO:0007669"/>
    <property type="project" value="TreeGrafter"/>
</dbReference>
<sequence length="499" mass="53999">MADEDVVRELLAAVPAGCSWLVPIIGDDGAVTDFRVAATSDQIRDIYGRGTQRVGGRLRELYPSMVDGPLWQLYLRVITTGAPGTMDEFRHEENRPGVVAESRFEVSVHRVLGGLLVWWTRVDEHRRRLESTELLGSLGWAEYDLASGLSDWSPGMYRIFQRLPADGPMTRADQAAAILAEDRGVAESAWQTLDVGATSDVTVRFRVGDAIKHLRILSDLARDATGRPVKIYAVVQDVTARVATRTEIERLSDEARVREISALAEHRLARRLQQMIQPVPVGAFALGGLDAMVSYLPAESAAQVGGDWYHAQTLPDGLVALAVGDVAGHGTEAASGMAHLRFALVAWLSAGIRDPGLLLRHLNRLCAQLGITGTAVVGVYDPETRLLPWARAGHMAPLLGRAGRSSDLERPPGLLLGAEAEADFPVVTARLRPGDLVLFYTDGLVERRGDLLGRTAEVRDHLSAVSAAPGPDPLPTIHRLLHAPSPDDDTCTLAVLVRG</sequence>
<reference evidence="3 4" key="1">
    <citation type="submission" date="2015-10" db="EMBL/GenBank/DDBJ databases">
        <authorList>
            <person name="Gilbert D.G."/>
        </authorList>
    </citation>
    <scope>NUCLEOTIDE SEQUENCE [LARGE SCALE GENOMIC DNA]</scope>
    <source>
        <strain evidence="3 4">NRRL B-16712</strain>
    </source>
</reference>
<dbReference type="InterPro" id="IPR036457">
    <property type="entry name" value="PPM-type-like_dom_sf"/>
</dbReference>
<dbReference type="InterPro" id="IPR001932">
    <property type="entry name" value="PPM-type_phosphatase-like_dom"/>
</dbReference>
<feature type="domain" description="PPM-type phosphatase" evidence="2">
    <location>
        <begin position="289"/>
        <end position="497"/>
    </location>
</feature>
<dbReference type="Gene3D" id="3.30.450.20">
    <property type="entry name" value="PAS domain"/>
    <property type="match status" value="1"/>
</dbReference>
<evidence type="ECO:0000256" key="1">
    <source>
        <dbReference type="ARBA" id="ARBA00022801"/>
    </source>
</evidence>
<dbReference type="Pfam" id="PF07228">
    <property type="entry name" value="SpoIIE"/>
    <property type="match status" value="1"/>
</dbReference>
<evidence type="ECO:0000313" key="3">
    <source>
        <dbReference type="EMBL" id="KUL33404.1"/>
    </source>
</evidence>
<proteinExistence type="predicted"/>
<dbReference type="EMBL" id="LLZH01000145">
    <property type="protein sequence ID" value="KUL33404.1"/>
    <property type="molecule type" value="Genomic_DNA"/>
</dbReference>
<gene>
    <name evidence="3" type="ORF">ADL15_18110</name>
</gene>
<accession>A0A101JUL4</accession>
<keyword evidence="4" id="KW-1185">Reference proteome</keyword>
<organism evidence="3 4">
    <name type="scientific">Actinoplanes awajinensis subsp. mycoplanecinus</name>
    <dbReference type="NCBI Taxonomy" id="135947"/>
    <lineage>
        <taxon>Bacteria</taxon>
        <taxon>Bacillati</taxon>
        <taxon>Actinomycetota</taxon>
        <taxon>Actinomycetes</taxon>
        <taxon>Micromonosporales</taxon>
        <taxon>Micromonosporaceae</taxon>
        <taxon>Actinoplanes</taxon>
    </lineage>
</organism>
<dbReference type="Proteomes" id="UP000053244">
    <property type="component" value="Unassembled WGS sequence"/>
</dbReference>
<evidence type="ECO:0000313" key="4">
    <source>
        <dbReference type="Proteomes" id="UP000053244"/>
    </source>
</evidence>
<name>A0A101JUL4_9ACTN</name>
<dbReference type="SMART" id="SM00331">
    <property type="entry name" value="PP2C_SIG"/>
    <property type="match status" value="1"/>
</dbReference>
<dbReference type="OrthoDB" id="7943561at2"/>
<dbReference type="InterPro" id="IPR052016">
    <property type="entry name" value="Bact_Sigma-Reg"/>
</dbReference>
<dbReference type="PANTHER" id="PTHR43156:SF2">
    <property type="entry name" value="STAGE II SPORULATION PROTEIN E"/>
    <property type="match status" value="1"/>
</dbReference>
<dbReference type="SUPFAM" id="SSF81606">
    <property type="entry name" value="PP2C-like"/>
    <property type="match status" value="1"/>
</dbReference>
<evidence type="ECO:0000259" key="2">
    <source>
        <dbReference type="SMART" id="SM00331"/>
    </source>
</evidence>
<keyword evidence="1" id="KW-0378">Hydrolase</keyword>
<protein>
    <submittedName>
        <fullName evidence="3">Phosphatase</fullName>
    </submittedName>
</protein>
<dbReference type="AlphaFoldDB" id="A0A101JUL4"/>